<protein>
    <recommendedName>
        <fullName evidence="3">SRPBCC family protein</fullName>
    </recommendedName>
</protein>
<dbReference type="RefSeq" id="WP_336925635.1">
    <property type="nucleotide sequence ID" value="NZ_JBANRO010000004.1"/>
</dbReference>
<name>A0ABV7E1C6_9SPHN</name>
<dbReference type="SUPFAM" id="SSF55961">
    <property type="entry name" value="Bet v1-like"/>
    <property type="match status" value="1"/>
</dbReference>
<gene>
    <name evidence="1" type="ORF">ACFODU_01780</name>
</gene>
<evidence type="ECO:0008006" key="3">
    <source>
        <dbReference type="Google" id="ProtNLM"/>
    </source>
</evidence>
<dbReference type="EMBL" id="JBHRST010000002">
    <property type="protein sequence ID" value="MFC3096529.1"/>
    <property type="molecule type" value="Genomic_DNA"/>
</dbReference>
<proteinExistence type="predicted"/>
<dbReference type="Proteomes" id="UP001595456">
    <property type="component" value="Unassembled WGS sequence"/>
</dbReference>
<sequence length="160" mass="17391">MALIAVSTYLPLPPAEVFARLRKPAVLEAVSAPLLRFTPRGGAFPSEWVPGEYRMGVKLLGLIPLDDQIVGIEELPSDPSAGCYALRDNGRGCARGKDGGGLIRRWDHTMQVEPEGEGTCYTDRVEVDAGALTFAAAGFARLLYTHRQRRWRGLLAAGKI</sequence>
<organism evidence="1 2">
    <name type="scientific">Alteraurantiacibacter palmitatis</name>
    <dbReference type="NCBI Taxonomy" id="2054628"/>
    <lineage>
        <taxon>Bacteria</taxon>
        <taxon>Pseudomonadati</taxon>
        <taxon>Pseudomonadota</taxon>
        <taxon>Alphaproteobacteria</taxon>
        <taxon>Sphingomonadales</taxon>
        <taxon>Erythrobacteraceae</taxon>
        <taxon>Alteraurantiacibacter</taxon>
    </lineage>
</organism>
<reference evidence="2" key="1">
    <citation type="journal article" date="2019" name="Int. J. Syst. Evol. Microbiol.">
        <title>The Global Catalogue of Microorganisms (GCM) 10K type strain sequencing project: providing services to taxonomists for standard genome sequencing and annotation.</title>
        <authorList>
            <consortium name="The Broad Institute Genomics Platform"/>
            <consortium name="The Broad Institute Genome Sequencing Center for Infectious Disease"/>
            <person name="Wu L."/>
            <person name="Ma J."/>
        </authorList>
    </citation>
    <scope>NUCLEOTIDE SEQUENCE [LARGE SCALE GENOMIC DNA]</scope>
    <source>
        <strain evidence="2">KCTC 52607</strain>
    </source>
</reference>
<evidence type="ECO:0000313" key="1">
    <source>
        <dbReference type="EMBL" id="MFC3096529.1"/>
    </source>
</evidence>
<keyword evidence="2" id="KW-1185">Reference proteome</keyword>
<accession>A0ABV7E1C6</accession>
<evidence type="ECO:0000313" key="2">
    <source>
        <dbReference type="Proteomes" id="UP001595456"/>
    </source>
</evidence>
<comment type="caution">
    <text evidence="1">The sequence shown here is derived from an EMBL/GenBank/DDBJ whole genome shotgun (WGS) entry which is preliminary data.</text>
</comment>